<sequence>MIMNLIRCISNLFLLPLLLLLWTVQIAWSAVPFIVDTDMGVDDAMALLYLLQRPDVELKAVTIASDGNAHCTPALRNTLGLLQMSQRPIIPVACGQETPLLGKHHFPQAVLLESDTLAGTVKLLPKVSTKQSPHTAVDLLIKTVQDASQPVTILAIGPLTNIAQALQKAPEIKRNIRVIYIMGGAIDVPGNIPEVDSASKNHTAEWNFYLDPLAAEIVLAQGLPIVLVPLDVTNQLPIDMGFYNAVKNKHHTPAADYVFSMLQNNIKILRAKEWFFWDPLAAVIASDESIAAFKVQRLKVVLSPEIQSGRTIVDNKAGHSVRVVTGVDAKRFTSIFLNYLNNPNSRA</sequence>
<dbReference type="AlphaFoldDB" id="A0A3S0X5N7"/>
<proteinExistence type="predicted"/>
<keyword evidence="2" id="KW-0326">Glycosidase</keyword>
<dbReference type="GO" id="GO:0005829">
    <property type="term" value="C:cytosol"/>
    <property type="evidence" value="ECO:0007669"/>
    <property type="project" value="TreeGrafter"/>
</dbReference>
<comment type="caution">
    <text evidence="4">The sequence shown here is derived from an EMBL/GenBank/DDBJ whole genome shotgun (WGS) entry which is preliminary data.</text>
</comment>
<evidence type="ECO:0000313" key="5">
    <source>
        <dbReference type="Proteomes" id="UP000288012"/>
    </source>
</evidence>
<evidence type="ECO:0000256" key="2">
    <source>
        <dbReference type="ARBA" id="ARBA00023295"/>
    </source>
</evidence>
<keyword evidence="5" id="KW-1185">Reference proteome</keyword>
<feature type="domain" description="Inosine/uridine-preferring nucleoside hydrolase" evidence="3">
    <location>
        <begin position="34"/>
        <end position="333"/>
    </location>
</feature>
<evidence type="ECO:0000256" key="1">
    <source>
        <dbReference type="ARBA" id="ARBA00022801"/>
    </source>
</evidence>
<organism evidence="4 5">
    <name type="scientific">Legionella septentrionalis</name>
    <dbReference type="NCBI Taxonomy" id="2498109"/>
    <lineage>
        <taxon>Bacteria</taxon>
        <taxon>Pseudomonadati</taxon>
        <taxon>Pseudomonadota</taxon>
        <taxon>Gammaproteobacteria</taxon>
        <taxon>Legionellales</taxon>
        <taxon>Legionellaceae</taxon>
        <taxon>Legionella</taxon>
    </lineage>
</organism>
<dbReference type="PANTHER" id="PTHR12304">
    <property type="entry name" value="INOSINE-URIDINE PREFERRING NUCLEOSIDE HYDROLASE"/>
    <property type="match status" value="1"/>
</dbReference>
<dbReference type="GO" id="GO:0006152">
    <property type="term" value="P:purine nucleoside catabolic process"/>
    <property type="evidence" value="ECO:0007669"/>
    <property type="project" value="TreeGrafter"/>
</dbReference>
<dbReference type="InterPro" id="IPR023186">
    <property type="entry name" value="IUNH"/>
</dbReference>
<dbReference type="InterPro" id="IPR001910">
    <property type="entry name" value="Inosine/uridine_hydrolase_dom"/>
</dbReference>
<name>A0A3S0X5N7_9GAMM</name>
<dbReference type="GO" id="GO:0008477">
    <property type="term" value="F:purine nucleosidase activity"/>
    <property type="evidence" value="ECO:0007669"/>
    <property type="project" value="TreeGrafter"/>
</dbReference>
<dbReference type="PANTHER" id="PTHR12304:SF4">
    <property type="entry name" value="URIDINE NUCLEOSIDASE"/>
    <property type="match status" value="1"/>
</dbReference>
<dbReference type="EMBL" id="RZGR01000003">
    <property type="protein sequence ID" value="RUQ90764.1"/>
    <property type="molecule type" value="Genomic_DNA"/>
</dbReference>
<dbReference type="InterPro" id="IPR036452">
    <property type="entry name" value="Ribo_hydro-like"/>
</dbReference>
<keyword evidence="1 4" id="KW-0378">Hydrolase</keyword>
<dbReference type="SUPFAM" id="SSF53590">
    <property type="entry name" value="Nucleoside hydrolase"/>
    <property type="match status" value="1"/>
</dbReference>
<evidence type="ECO:0000313" key="4">
    <source>
        <dbReference type="EMBL" id="RUQ90764.1"/>
    </source>
</evidence>
<gene>
    <name evidence="4" type="ORF">EKM59_01465</name>
</gene>
<evidence type="ECO:0000259" key="3">
    <source>
        <dbReference type="Pfam" id="PF01156"/>
    </source>
</evidence>
<accession>A0A3S0X5N7</accession>
<dbReference type="Gene3D" id="3.90.245.10">
    <property type="entry name" value="Ribonucleoside hydrolase-like"/>
    <property type="match status" value="1"/>
</dbReference>
<protein>
    <submittedName>
        <fullName evidence="4">Nucleoside hydrolase</fullName>
    </submittedName>
</protein>
<dbReference type="Pfam" id="PF01156">
    <property type="entry name" value="IU_nuc_hydro"/>
    <property type="match status" value="1"/>
</dbReference>
<dbReference type="Proteomes" id="UP000288012">
    <property type="component" value="Unassembled WGS sequence"/>
</dbReference>
<reference evidence="4 5" key="1">
    <citation type="submission" date="2018-12" db="EMBL/GenBank/DDBJ databases">
        <title>Legionella sp,whole genome shotgun sequence.</title>
        <authorList>
            <person name="Wu H."/>
        </authorList>
    </citation>
    <scope>NUCLEOTIDE SEQUENCE [LARGE SCALE GENOMIC DNA]</scope>
    <source>
        <strain evidence="5">km714</strain>
    </source>
</reference>